<reference evidence="1 2" key="1">
    <citation type="submission" date="2018-12" db="EMBL/GenBank/DDBJ databases">
        <title>Genomic taxonomy of the Vibrionaceae family.</title>
        <authorList>
            <person name="Gomez-Gil B."/>
            <person name="Enciso-Ibarra K."/>
        </authorList>
    </citation>
    <scope>NUCLEOTIDE SEQUENCE [LARGE SCALE GENOMIC DNA]</scope>
    <source>
        <strain evidence="1 2">CAIM 594</strain>
    </source>
</reference>
<evidence type="ECO:0000313" key="1">
    <source>
        <dbReference type="EMBL" id="RSD30495.1"/>
    </source>
</evidence>
<sequence length="62" mass="7644">MEGLNFEEIMEMDFPKTRATRSKPVKRKWREIEAIKDKQRLQRELKDMDIGFDNFDQLDFDY</sequence>
<dbReference type="AlphaFoldDB" id="A0A427U1H3"/>
<gene>
    <name evidence="1" type="ORF">EJA03_13545</name>
</gene>
<dbReference type="Pfam" id="PF12065">
    <property type="entry name" value="DUF3545"/>
    <property type="match status" value="1"/>
</dbReference>
<dbReference type="InterPro" id="IPR021932">
    <property type="entry name" value="DUF3545"/>
</dbReference>
<accession>A0A427U1H3</accession>
<keyword evidence="2" id="KW-1185">Reference proteome</keyword>
<dbReference type="EMBL" id="RSFA01000064">
    <property type="protein sequence ID" value="RSD30495.1"/>
    <property type="molecule type" value="Genomic_DNA"/>
</dbReference>
<organism evidence="1 2">
    <name type="scientific">Vibrio pectenicida</name>
    <dbReference type="NCBI Taxonomy" id="62763"/>
    <lineage>
        <taxon>Bacteria</taxon>
        <taxon>Pseudomonadati</taxon>
        <taxon>Pseudomonadota</taxon>
        <taxon>Gammaproteobacteria</taxon>
        <taxon>Vibrionales</taxon>
        <taxon>Vibrionaceae</taxon>
        <taxon>Vibrio</taxon>
    </lineage>
</organism>
<dbReference type="OrthoDB" id="5918741at2"/>
<evidence type="ECO:0000313" key="2">
    <source>
        <dbReference type="Proteomes" id="UP000269041"/>
    </source>
</evidence>
<protein>
    <submittedName>
        <fullName evidence="1">DUF3545 family protein</fullName>
    </submittedName>
</protein>
<dbReference type="Proteomes" id="UP000269041">
    <property type="component" value="Unassembled WGS sequence"/>
</dbReference>
<name>A0A427U1H3_9VIBR</name>
<comment type="caution">
    <text evidence="1">The sequence shown here is derived from an EMBL/GenBank/DDBJ whole genome shotgun (WGS) entry which is preliminary data.</text>
</comment>
<proteinExistence type="predicted"/>
<dbReference type="RefSeq" id="WP_125322281.1">
    <property type="nucleotide sequence ID" value="NZ_AP024889.1"/>
</dbReference>